<protein>
    <submittedName>
        <fullName evidence="1">Uncharacterized protein</fullName>
    </submittedName>
</protein>
<reference evidence="1 2" key="1">
    <citation type="submission" date="2021-02" db="EMBL/GenBank/DDBJ databases">
        <title>Draft Genome Sequences of 5 Vibrio neptunius Strains Isolated From of Bivalve Hatcheries.</title>
        <authorList>
            <person name="Galvis F."/>
            <person name="Barja J.L."/>
            <person name="Lemos M.L."/>
            <person name="Balado M."/>
        </authorList>
    </citation>
    <scope>NUCLEOTIDE SEQUENCE [LARGE SCALE GENOMIC DNA]</scope>
    <source>
        <strain evidence="1 2">PP-145.98</strain>
    </source>
</reference>
<gene>
    <name evidence="1" type="ORF">JYA62_20190</name>
</gene>
<dbReference type="EMBL" id="JAFHLB010000034">
    <property type="protein sequence ID" value="MBN3579980.1"/>
    <property type="molecule type" value="Genomic_DNA"/>
</dbReference>
<keyword evidence="2" id="KW-1185">Reference proteome</keyword>
<proteinExistence type="predicted"/>
<dbReference type="Proteomes" id="UP000779070">
    <property type="component" value="Unassembled WGS sequence"/>
</dbReference>
<comment type="caution">
    <text evidence="1">The sequence shown here is derived from an EMBL/GenBank/DDBJ whole genome shotgun (WGS) entry which is preliminary data.</text>
</comment>
<organism evidence="1 2">
    <name type="scientific">Vibrio neptunius</name>
    <dbReference type="NCBI Taxonomy" id="170651"/>
    <lineage>
        <taxon>Bacteria</taxon>
        <taxon>Pseudomonadati</taxon>
        <taxon>Pseudomonadota</taxon>
        <taxon>Gammaproteobacteria</taxon>
        <taxon>Vibrionales</taxon>
        <taxon>Vibrionaceae</taxon>
        <taxon>Vibrio</taxon>
    </lineage>
</organism>
<name>A0ABS3A7H4_9VIBR</name>
<accession>A0ABS3A7H4</accession>
<dbReference type="RefSeq" id="WP_206371774.1">
    <property type="nucleotide sequence ID" value="NZ_CAWPTM010000108.1"/>
</dbReference>
<evidence type="ECO:0000313" key="1">
    <source>
        <dbReference type="EMBL" id="MBN3579980.1"/>
    </source>
</evidence>
<evidence type="ECO:0000313" key="2">
    <source>
        <dbReference type="Proteomes" id="UP000779070"/>
    </source>
</evidence>
<sequence length="185" mass="21152">MEAKINREVLETVSFLQQIMDKAQMGVLVTALDDNDYEEIVNHEPCVLNWLDYHPMMCSTTSTLHMGLKVINNEDFQGAVIGIYDGLAEQFHVILLEQLALSVHEQQLQHRLVSLVSIASVYFMSLYPNHSGVHIVEPFENLIPHYEMFGFYKTDADASTMYATFEELFECQQDLFFSTSVQTAC</sequence>